<protein>
    <submittedName>
        <fullName evidence="11">ABCB family ABC transporter ATP-binding protein/permease</fullName>
    </submittedName>
</protein>
<evidence type="ECO:0000313" key="11">
    <source>
        <dbReference type="EMBL" id="MFD2113610.1"/>
    </source>
</evidence>
<dbReference type="GO" id="GO:0005524">
    <property type="term" value="F:ATP binding"/>
    <property type="evidence" value="ECO:0007669"/>
    <property type="project" value="UniProtKB-KW"/>
</dbReference>
<evidence type="ECO:0000256" key="7">
    <source>
        <dbReference type="ARBA" id="ARBA00023136"/>
    </source>
</evidence>
<feature type="transmembrane region" description="Helical" evidence="8">
    <location>
        <begin position="34"/>
        <end position="55"/>
    </location>
</feature>
<organism evidence="11 12">
    <name type="scientific">Thiorhodococcus fuscus</name>
    <dbReference type="NCBI Taxonomy" id="527200"/>
    <lineage>
        <taxon>Bacteria</taxon>
        <taxon>Pseudomonadati</taxon>
        <taxon>Pseudomonadota</taxon>
        <taxon>Gammaproteobacteria</taxon>
        <taxon>Chromatiales</taxon>
        <taxon>Chromatiaceae</taxon>
        <taxon>Thiorhodococcus</taxon>
    </lineage>
</organism>
<dbReference type="InterPro" id="IPR003439">
    <property type="entry name" value="ABC_transporter-like_ATP-bd"/>
</dbReference>
<feature type="transmembrane region" description="Helical" evidence="8">
    <location>
        <begin position="175"/>
        <end position="196"/>
    </location>
</feature>
<feature type="transmembrane region" description="Helical" evidence="8">
    <location>
        <begin position="267"/>
        <end position="289"/>
    </location>
</feature>
<evidence type="ECO:0000313" key="12">
    <source>
        <dbReference type="Proteomes" id="UP001597337"/>
    </source>
</evidence>
<dbReference type="CDD" id="cd18582">
    <property type="entry name" value="ABC_6TM_ATM1_ABCB7"/>
    <property type="match status" value="1"/>
</dbReference>
<evidence type="ECO:0000259" key="9">
    <source>
        <dbReference type="PROSITE" id="PS50893"/>
    </source>
</evidence>
<dbReference type="InterPro" id="IPR039421">
    <property type="entry name" value="Type_1_exporter"/>
</dbReference>
<feature type="domain" description="ABC transporter" evidence="9">
    <location>
        <begin position="354"/>
        <end position="588"/>
    </location>
</feature>
<dbReference type="EMBL" id="JBHUHX010000052">
    <property type="protein sequence ID" value="MFD2113610.1"/>
    <property type="molecule type" value="Genomic_DNA"/>
</dbReference>
<dbReference type="PROSITE" id="PS00211">
    <property type="entry name" value="ABC_TRANSPORTER_1"/>
    <property type="match status" value="1"/>
</dbReference>
<evidence type="ECO:0000256" key="1">
    <source>
        <dbReference type="ARBA" id="ARBA00004651"/>
    </source>
</evidence>
<feature type="transmembrane region" description="Helical" evidence="8">
    <location>
        <begin position="67"/>
        <end position="85"/>
    </location>
</feature>
<dbReference type="InterPro" id="IPR003593">
    <property type="entry name" value="AAA+_ATPase"/>
</dbReference>
<feature type="transmembrane region" description="Helical" evidence="8">
    <location>
        <begin position="295"/>
        <end position="315"/>
    </location>
</feature>
<evidence type="ECO:0000256" key="2">
    <source>
        <dbReference type="ARBA" id="ARBA00022448"/>
    </source>
</evidence>
<evidence type="ECO:0000256" key="8">
    <source>
        <dbReference type="SAM" id="Phobius"/>
    </source>
</evidence>
<dbReference type="PANTHER" id="PTHR24221:SF402">
    <property type="entry name" value="IRON-SULFUR CLUSTERS TRANSPORTER ABCB7, MITOCHONDRIAL"/>
    <property type="match status" value="1"/>
</dbReference>
<dbReference type="InterPro" id="IPR036640">
    <property type="entry name" value="ABC1_TM_sf"/>
</dbReference>
<dbReference type="Gene3D" id="1.20.1560.10">
    <property type="entry name" value="ABC transporter type 1, transmembrane domain"/>
    <property type="match status" value="1"/>
</dbReference>
<dbReference type="PROSITE" id="PS50893">
    <property type="entry name" value="ABC_TRANSPORTER_2"/>
    <property type="match status" value="1"/>
</dbReference>
<reference evidence="12" key="1">
    <citation type="journal article" date="2019" name="Int. J. Syst. Evol. Microbiol.">
        <title>The Global Catalogue of Microorganisms (GCM) 10K type strain sequencing project: providing services to taxonomists for standard genome sequencing and annotation.</title>
        <authorList>
            <consortium name="The Broad Institute Genomics Platform"/>
            <consortium name="The Broad Institute Genome Sequencing Center for Infectious Disease"/>
            <person name="Wu L."/>
            <person name="Ma J."/>
        </authorList>
    </citation>
    <scope>NUCLEOTIDE SEQUENCE [LARGE SCALE GENOMIC DNA]</scope>
    <source>
        <strain evidence="12">KACC 12597</strain>
    </source>
</reference>
<evidence type="ECO:0000256" key="6">
    <source>
        <dbReference type="ARBA" id="ARBA00022989"/>
    </source>
</evidence>
<dbReference type="Pfam" id="PF00664">
    <property type="entry name" value="ABC_membrane"/>
    <property type="match status" value="1"/>
</dbReference>
<name>A0ABW4YDC4_9GAMM</name>
<keyword evidence="4" id="KW-0547">Nucleotide-binding</keyword>
<keyword evidence="6 8" id="KW-1133">Transmembrane helix</keyword>
<evidence type="ECO:0000256" key="5">
    <source>
        <dbReference type="ARBA" id="ARBA00022840"/>
    </source>
</evidence>
<keyword evidence="2" id="KW-0813">Transport</keyword>
<dbReference type="Pfam" id="PF00005">
    <property type="entry name" value="ABC_tran"/>
    <property type="match status" value="1"/>
</dbReference>
<dbReference type="PROSITE" id="PS50929">
    <property type="entry name" value="ABC_TM1F"/>
    <property type="match status" value="1"/>
</dbReference>
<dbReference type="InterPro" id="IPR011527">
    <property type="entry name" value="ABC1_TM_dom"/>
</dbReference>
<keyword evidence="7 8" id="KW-0472">Membrane</keyword>
<dbReference type="SMART" id="SM00382">
    <property type="entry name" value="AAA"/>
    <property type="match status" value="1"/>
</dbReference>
<dbReference type="SUPFAM" id="SSF52540">
    <property type="entry name" value="P-loop containing nucleoside triphosphate hydrolases"/>
    <property type="match status" value="1"/>
</dbReference>
<keyword evidence="12" id="KW-1185">Reference proteome</keyword>
<dbReference type="SUPFAM" id="SSF90123">
    <property type="entry name" value="ABC transporter transmembrane region"/>
    <property type="match status" value="1"/>
</dbReference>
<evidence type="ECO:0000256" key="4">
    <source>
        <dbReference type="ARBA" id="ARBA00022741"/>
    </source>
</evidence>
<feature type="domain" description="ABC transmembrane type-1" evidence="10">
    <location>
        <begin position="35"/>
        <end position="318"/>
    </location>
</feature>
<comment type="caution">
    <text evidence="11">The sequence shown here is derived from an EMBL/GenBank/DDBJ whole genome shotgun (WGS) entry which is preliminary data.</text>
</comment>
<sequence>MNRVFATERVHGNRRDWYNLRGMLPYLWEFRGRAALAIGCLVLAKIANVGVPLILKDIVDAFQNPSRQMLILPVSLLLAYGALKLSSSLFNELRDVVFARVRYRAMRRLSARVLEHLHRLSLRYHLERQSGAVSRDLERGTRSVSTIMNYLVFSVLPVVVEFSLVAVIMLSHYALSFALVTFGTVAVYFAFTFAITEWRMEYRHRMNHLDSQANTQAFDSLINYETVKYFGNERLELKRYDDTLAEWEEMAVASQTSMSVLNFGQGAIIAVGVTIIMAFASQGVVSGAMSVGDLVLVNALMLQLFIPLGFLGIVYRQIKYALADMDLIFKLLDRKPEIQDRPEAPSLALREGGIRFEHVDFHYQPERQILHDLDFSIEPGQTLAVVGHSGAGKSTLSRLLFRFYDVSGGRILIDGQDVRTVSQESLRAAIGIVPQDTVLFNDSIYYNLVYGRPDASRADIERAAEMAHIRTFIESLPDGWETVVGERGLKLSGGEKQRVAIARAILKQPRILVFDEATSSLDSRTEQAIQQTLSEVAENHTTLIIAHRLSTVVDADRILVMEQGRIREQGTHRALLESGGLYASMWELQQREGVDERLPSGRSA</sequence>
<keyword evidence="5 11" id="KW-0067">ATP-binding</keyword>
<gene>
    <name evidence="11" type="ORF">ACFSJC_17320</name>
</gene>
<dbReference type="Proteomes" id="UP001597337">
    <property type="component" value="Unassembled WGS sequence"/>
</dbReference>
<evidence type="ECO:0000256" key="3">
    <source>
        <dbReference type="ARBA" id="ARBA00022692"/>
    </source>
</evidence>
<comment type="subcellular location">
    <subcellularLocation>
        <location evidence="1">Cell membrane</location>
        <topology evidence="1">Multi-pass membrane protein</topology>
    </subcellularLocation>
</comment>
<feature type="transmembrane region" description="Helical" evidence="8">
    <location>
        <begin position="147"/>
        <end position="169"/>
    </location>
</feature>
<accession>A0ABW4YDC4</accession>
<dbReference type="PANTHER" id="PTHR24221">
    <property type="entry name" value="ATP-BINDING CASSETTE SUB-FAMILY B"/>
    <property type="match status" value="1"/>
</dbReference>
<proteinExistence type="predicted"/>
<dbReference type="InterPro" id="IPR017871">
    <property type="entry name" value="ABC_transporter-like_CS"/>
</dbReference>
<dbReference type="RefSeq" id="WP_386028581.1">
    <property type="nucleotide sequence ID" value="NZ_JBHUHX010000052.1"/>
</dbReference>
<dbReference type="InterPro" id="IPR027417">
    <property type="entry name" value="P-loop_NTPase"/>
</dbReference>
<evidence type="ECO:0000259" key="10">
    <source>
        <dbReference type="PROSITE" id="PS50929"/>
    </source>
</evidence>
<dbReference type="Gene3D" id="3.40.50.300">
    <property type="entry name" value="P-loop containing nucleotide triphosphate hydrolases"/>
    <property type="match status" value="1"/>
</dbReference>
<keyword evidence="3 8" id="KW-0812">Transmembrane</keyword>
<dbReference type="CDD" id="cd03253">
    <property type="entry name" value="ABCC_ATM1_transporter"/>
    <property type="match status" value="1"/>
</dbReference>